<comment type="caution">
    <text evidence="2">The sequence shown here is derived from an EMBL/GenBank/DDBJ whole genome shotgun (WGS) entry which is preliminary data.</text>
</comment>
<feature type="domain" description="DUF4283" evidence="1">
    <location>
        <begin position="35"/>
        <end position="113"/>
    </location>
</feature>
<evidence type="ECO:0000259" key="1">
    <source>
        <dbReference type="Pfam" id="PF14111"/>
    </source>
</evidence>
<dbReference type="InterPro" id="IPR040256">
    <property type="entry name" value="At4g02000-like"/>
</dbReference>
<evidence type="ECO:0000313" key="3">
    <source>
        <dbReference type="Proteomes" id="UP001153555"/>
    </source>
</evidence>
<reference evidence="2" key="1">
    <citation type="submission" date="2019-12" db="EMBL/GenBank/DDBJ databases">
        <authorList>
            <person name="Scholes J."/>
        </authorList>
    </citation>
    <scope>NUCLEOTIDE SEQUENCE</scope>
</reference>
<name>A0A9N7MV73_STRHE</name>
<dbReference type="PANTHER" id="PTHR31286:SF178">
    <property type="entry name" value="DUF4283 DOMAIN-CONTAINING PROTEIN"/>
    <property type="match status" value="1"/>
</dbReference>
<protein>
    <recommendedName>
        <fullName evidence="1">DUF4283 domain-containing protein</fullName>
    </recommendedName>
</protein>
<organism evidence="2 3">
    <name type="scientific">Striga hermonthica</name>
    <name type="common">Purple witchweed</name>
    <name type="synonym">Buchnera hermonthica</name>
    <dbReference type="NCBI Taxonomy" id="68872"/>
    <lineage>
        <taxon>Eukaryota</taxon>
        <taxon>Viridiplantae</taxon>
        <taxon>Streptophyta</taxon>
        <taxon>Embryophyta</taxon>
        <taxon>Tracheophyta</taxon>
        <taxon>Spermatophyta</taxon>
        <taxon>Magnoliopsida</taxon>
        <taxon>eudicotyledons</taxon>
        <taxon>Gunneridae</taxon>
        <taxon>Pentapetalae</taxon>
        <taxon>asterids</taxon>
        <taxon>lamiids</taxon>
        <taxon>Lamiales</taxon>
        <taxon>Orobanchaceae</taxon>
        <taxon>Buchnereae</taxon>
        <taxon>Striga</taxon>
    </lineage>
</organism>
<dbReference type="Proteomes" id="UP001153555">
    <property type="component" value="Unassembled WGS sequence"/>
</dbReference>
<gene>
    <name evidence="2" type="ORF">SHERM_18139</name>
</gene>
<dbReference type="EMBL" id="CACSLK010019758">
    <property type="protein sequence ID" value="CAA0819886.1"/>
    <property type="molecule type" value="Genomic_DNA"/>
</dbReference>
<dbReference type="InterPro" id="IPR025558">
    <property type="entry name" value="DUF4283"/>
</dbReference>
<accession>A0A9N7MV73</accession>
<proteinExistence type="predicted"/>
<dbReference type="OrthoDB" id="1108458at2759"/>
<dbReference type="PANTHER" id="PTHR31286">
    <property type="entry name" value="GLYCINE-RICH CELL WALL STRUCTURAL PROTEIN 1.8-LIKE"/>
    <property type="match status" value="1"/>
</dbReference>
<keyword evidence="3" id="KW-1185">Reference proteome</keyword>
<dbReference type="Pfam" id="PF14111">
    <property type="entry name" value="DUF4283"/>
    <property type="match status" value="1"/>
</dbReference>
<dbReference type="AlphaFoldDB" id="A0A9N7MV73"/>
<evidence type="ECO:0000313" key="2">
    <source>
        <dbReference type="EMBL" id="CAA0819886.1"/>
    </source>
</evidence>
<sequence length="182" mass="20820">MGDDLADKLQQFKLSGREADGVELSDKDIALGLRECQLSLIGKCFGEKKVNFNGLLTTLGNIWFTRKPFHIKNMGINKFQFLFQSEEDRDKILKGKAWSFEGQYIVLNKWDPRSLEIIEEEEVVRLWVQIQNLPLHWTTADSGLKIGRKIGKVIDVQAPGIGNTVEQNIRVLVELKLREPIL</sequence>